<evidence type="ECO:0000256" key="2">
    <source>
        <dbReference type="SAM" id="SignalP"/>
    </source>
</evidence>
<organism evidence="4">
    <name type="scientific">Phaeomonas parva</name>
    <dbReference type="NCBI Taxonomy" id="124430"/>
    <lineage>
        <taxon>Eukaryota</taxon>
        <taxon>Sar</taxon>
        <taxon>Stramenopiles</taxon>
        <taxon>Ochrophyta</taxon>
        <taxon>Pinguiophyceae</taxon>
        <taxon>Pinguiochrysidales</taxon>
        <taxon>Pinguiochrysidaceae</taxon>
        <taxon>Phaeomonas</taxon>
    </lineage>
</organism>
<dbReference type="EMBL" id="HBGJ01011234">
    <property type="protein sequence ID" value="CAD9248673.1"/>
    <property type="molecule type" value="Transcribed_RNA"/>
</dbReference>
<evidence type="ECO:0000313" key="3">
    <source>
        <dbReference type="EMBL" id="CAD9248670.1"/>
    </source>
</evidence>
<feature type="chain" id="PRO_5036192060" description="PDZ domain-containing protein" evidence="2">
    <location>
        <begin position="17"/>
        <end position="193"/>
    </location>
</feature>
<sequence length="193" mass="21220">MFKAVLCLLALGLARGLVAPRAPLRAGTGVRRSRIGELNMNDPLTNFFRAKRGVAAGDRIVEIKKPLGLVLEEDERGDVYVASVAGNAARTGKVNVGDQVVMCSATFGDEMWSTRGSGLYSVMNAVKVRQGESVKLILESPNDSKGRNELTKREIEQQRKEKEAEQKKRDALLEELEATDEALRAKKPFFGLF</sequence>
<dbReference type="PANTHER" id="PTHR47661">
    <property type="entry name" value="PHOSPHOGLUCAN PHOSPHATASE LSF1, CHLOROPLASTIC"/>
    <property type="match status" value="1"/>
</dbReference>
<feature type="signal peptide" evidence="2">
    <location>
        <begin position="1"/>
        <end position="16"/>
    </location>
</feature>
<dbReference type="AlphaFoldDB" id="A0A6U4EAC4"/>
<evidence type="ECO:0000313" key="4">
    <source>
        <dbReference type="EMBL" id="CAD9248673.1"/>
    </source>
</evidence>
<feature type="region of interest" description="Disordered" evidence="1">
    <location>
        <begin position="141"/>
        <end position="168"/>
    </location>
</feature>
<evidence type="ECO:0008006" key="5">
    <source>
        <dbReference type="Google" id="ProtNLM"/>
    </source>
</evidence>
<name>A0A6U4EAC4_9STRA</name>
<proteinExistence type="predicted"/>
<feature type="compositionally biased region" description="Basic and acidic residues" evidence="1">
    <location>
        <begin position="142"/>
        <end position="168"/>
    </location>
</feature>
<dbReference type="EMBL" id="HBGJ01011229">
    <property type="protein sequence ID" value="CAD9248670.1"/>
    <property type="molecule type" value="Transcribed_RNA"/>
</dbReference>
<gene>
    <name evidence="3" type="ORF">PPAR1163_LOCUS7030</name>
    <name evidence="4" type="ORF">PPAR1163_LOCUS7033</name>
</gene>
<protein>
    <recommendedName>
        <fullName evidence="5">PDZ domain-containing protein</fullName>
    </recommendedName>
</protein>
<accession>A0A6U4EAC4</accession>
<evidence type="ECO:0000256" key="1">
    <source>
        <dbReference type="SAM" id="MobiDB-lite"/>
    </source>
</evidence>
<dbReference type="PANTHER" id="PTHR47661:SF2">
    <property type="entry name" value="PHOSPHOGLUCAN PHOSPHATASE LSF1, CHLOROPLASTIC"/>
    <property type="match status" value="1"/>
</dbReference>
<keyword evidence="2" id="KW-0732">Signal</keyword>
<reference evidence="4" key="1">
    <citation type="submission" date="2021-01" db="EMBL/GenBank/DDBJ databases">
        <authorList>
            <person name="Corre E."/>
            <person name="Pelletier E."/>
            <person name="Niang G."/>
            <person name="Scheremetjew M."/>
            <person name="Finn R."/>
            <person name="Kale V."/>
            <person name="Holt S."/>
            <person name="Cochrane G."/>
            <person name="Meng A."/>
            <person name="Brown T."/>
            <person name="Cohen L."/>
        </authorList>
    </citation>
    <scope>NUCLEOTIDE SEQUENCE</scope>
    <source>
        <strain evidence="4">CCMP2877</strain>
    </source>
</reference>